<evidence type="ECO:0000256" key="3">
    <source>
        <dbReference type="ARBA" id="ARBA00022729"/>
    </source>
</evidence>
<dbReference type="Gene3D" id="2.60.40.10">
    <property type="entry name" value="Immunoglobulins"/>
    <property type="match status" value="1"/>
</dbReference>
<dbReference type="InterPro" id="IPR051036">
    <property type="entry name" value="SIGLEC"/>
</dbReference>
<evidence type="ECO:0000256" key="6">
    <source>
        <dbReference type="ARBA" id="ARBA00022989"/>
    </source>
</evidence>
<keyword evidence="8" id="KW-1015">Disulfide bond</keyword>
<keyword evidence="3 12" id="KW-0732">Signal</keyword>
<dbReference type="Proteomes" id="UP000551758">
    <property type="component" value="Unassembled WGS sequence"/>
</dbReference>
<comment type="similarity">
    <text evidence="11">Belongs to the immunoglobulin superfamily. SIGLEC (sialic acid binding Ig-like lectin) family.</text>
</comment>
<evidence type="ECO:0000256" key="12">
    <source>
        <dbReference type="SAM" id="SignalP"/>
    </source>
</evidence>
<evidence type="ECO:0000256" key="9">
    <source>
        <dbReference type="ARBA" id="ARBA00023180"/>
    </source>
</evidence>
<evidence type="ECO:0000313" key="14">
    <source>
        <dbReference type="EMBL" id="KAF5917084.1"/>
    </source>
</evidence>
<feature type="domain" description="Immunoglobulin V-set" evidence="13">
    <location>
        <begin position="24"/>
        <end position="119"/>
    </location>
</feature>
<feature type="non-terminal residue" evidence="14">
    <location>
        <position position="139"/>
    </location>
</feature>
<keyword evidence="4" id="KW-0430">Lectin</keyword>
<reference evidence="14 15" key="1">
    <citation type="journal article" date="2020" name="Mol. Biol. Evol.">
        <title>Interspecific Gene Flow and the Evolution of Specialization in Black and White Rhinoceros.</title>
        <authorList>
            <person name="Moodley Y."/>
            <person name="Westbury M.V."/>
            <person name="Russo I.M."/>
            <person name="Gopalakrishnan S."/>
            <person name="Rakotoarivelo A."/>
            <person name="Olsen R.A."/>
            <person name="Prost S."/>
            <person name="Tunstall T."/>
            <person name="Ryder O.A."/>
            <person name="Dalen L."/>
            <person name="Bruford M.W."/>
        </authorList>
    </citation>
    <scope>NUCLEOTIDE SEQUENCE [LARGE SCALE GENOMIC DNA]</scope>
    <source>
        <strain evidence="14">SBR-YM</strain>
        <tissue evidence="14">Skin</tissue>
    </source>
</reference>
<dbReference type="GO" id="GO:0030246">
    <property type="term" value="F:carbohydrate binding"/>
    <property type="evidence" value="ECO:0007669"/>
    <property type="project" value="UniProtKB-KW"/>
</dbReference>
<dbReference type="GO" id="GO:0005886">
    <property type="term" value="C:plasma membrane"/>
    <property type="evidence" value="ECO:0007669"/>
    <property type="project" value="TreeGrafter"/>
</dbReference>
<gene>
    <name evidence="14" type="ORF">HPG69_014010</name>
</gene>
<keyword evidence="5" id="KW-0130">Cell adhesion</keyword>
<keyword evidence="15" id="KW-1185">Reference proteome</keyword>
<dbReference type="GO" id="GO:0033691">
    <property type="term" value="F:sialic acid binding"/>
    <property type="evidence" value="ECO:0007669"/>
    <property type="project" value="TreeGrafter"/>
</dbReference>
<dbReference type="PANTHER" id="PTHR12035:SF123">
    <property type="entry name" value="IG-LIKE DOMAIN-CONTAINING PROTEIN"/>
    <property type="match status" value="1"/>
</dbReference>
<dbReference type="PANTHER" id="PTHR12035">
    <property type="entry name" value="SIALIC ACID BINDING IMMUNOGLOBULIN-LIKE LECTIN"/>
    <property type="match status" value="1"/>
</dbReference>
<comment type="caution">
    <text evidence="14">The sequence shown here is derived from an EMBL/GenBank/DDBJ whole genome shotgun (WGS) entry which is preliminary data.</text>
</comment>
<dbReference type="InterPro" id="IPR013783">
    <property type="entry name" value="Ig-like_fold"/>
</dbReference>
<evidence type="ECO:0000256" key="4">
    <source>
        <dbReference type="ARBA" id="ARBA00022734"/>
    </source>
</evidence>
<dbReference type="GO" id="GO:0007155">
    <property type="term" value="P:cell adhesion"/>
    <property type="evidence" value="ECO:0007669"/>
    <property type="project" value="UniProtKB-KW"/>
</dbReference>
<evidence type="ECO:0000256" key="7">
    <source>
        <dbReference type="ARBA" id="ARBA00023136"/>
    </source>
</evidence>
<feature type="signal peptide" evidence="12">
    <location>
        <begin position="1"/>
        <end position="15"/>
    </location>
</feature>
<evidence type="ECO:0000256" key="1">
    <source>
        <dbReference type="ARBA" id="ARBA00004479"/>
    </source>
</evidence>
<evidence type="ECO:0000256" key="11">
    <source>
        <dbReference type="ARBA" id="ARBA00038361"/>
    </source>
</evidence>
<organism evidence="14 15">
    <name type="scientific">Diceros bicornis minor</name>
    <name type="common">South-central black rhinoceros</name>
    <dbReference type="NCBI Taxonomy" id="77932"/>
    <lineage>
        <taxon>Eukaryota</taxon>
        <taxon>Metazoa</taxon>
        <taxon>Chordata</taxon>
        <taxon>Craniata</taxon>
        <taxon>Vertebrata</taxon>
        <taxon>Euteleostomi</taxon>
        <taxon>Mammalia</taxon>
        <taxon>Eutheria</taxon>
        <taxon>Laurasiatheria</taxon>
        <taxon>Perissodactyla</taxon>
        <taxon>Rhinocerotidae</taxon>
        <taxon>Diceros</taxon>
    </lineage>
</organism>
<sequence length="139" mass="15719">MLSLLLPLLWAGSMAQDGRFWLQMQQSVTVQEGLCVQVPYTAFYPGDGGTDSTAGYDYWFREGADIYQDAPVATNNPGRKVQEATQGRFHLLGDPQINDFSLDIRDARRSDNGKYFLWLEKGKIVGYSYRCNQLTVHVT</sequence>
<evidence type="ECO:0000256" key="8">
    <source>
        <dbReference type="ARBA" id="ARBA00023157"/>
    </source>
</evidence>
<evidence type="ECO:0000256" key="5">
    <source>
        <dbReference type="ARBA" id="ARBA00022889"/>
    </source>
</evidence>
<keyword evidence="7" id="KW-0472">Membrane</keyword>
<keyword evidence="10" id="KW-0393">Immunoglobulin domain</keyword>
<dbReference type="FunFam" id="2.60.40.10:FF:000829">
    <property type="entry name" value="Sialic acid-binding Ig-like lectin 8"/>
    <property type="match status" value="1"/>
</dbReference>
<accession>A0A7J7ENA4</accession>
<dbReference type="AlphaFoldDB" id="A0A7J7ENA4"/>
<dbReference type="Pfam" id="PF07686">
    <property type="entry name" value="V-set"/>
    <property type="match status" value="1"/>
</dbReference>
<feature type="chain" id="PRO_5029581439" description="Immunoglobulin V-set domain-containing protein" evidence="12">
    <location>
        <begin position="16"/>
        <end position="139"/>
    </location>
</feature>
<evidence type="ECO:0000256" key="10">
    <source>
        <dbReference type="ARBA" id="ARBA00023319"/>
    </source>
</evidence>
<keyword evidence="6" id="KW-1133">Transmembrane helix</keyword>
<evidence type="ECO:0000256" key="2">
    <source>
        <dbReference type="ARBA" id="ARBA00022692"/>
    </source>
</evidence>
<name>A0A7J7ENA4_DICBM</name>
<evidence type="ECO:0000313" key="15">
    <source>
        <dbReference type="Proteomes" id="UP000551758"/>
    </source>
</evidence>
<evidence type="ECO:0000259" key="13">
    <source>
        <dbReference type="Pfam" id="PF07686"/>
    </source>
</evidence>
<dbReference type="InterPro" id="IPR036179">
    <property type="entry name" value="Ig-like_dom_sf"/>
</dbReference>
<dbReference type="InterPro" id="IPR013106">
    <property type="entry name" value="Ig_V-set"/>
</dbReference>
<keyword evidence="2" id="KW-0812">Transmembrane</keyword>
<dbReference type="EMBL" id="JACDTQ010002604">
    <property type="protein sequence ID" value="KAF5917084.1"/>
    <property type="molecule type" value="Genomic_DNA"/>
</dbReference>
<proteinExistence type="inferred from homology"/>
<keyword evidence="9" id="KW-0325">Glycoprotein</keyword>
<dbReference type="SUPFAM" id="SSF48726">
    <property type="entry name" value="Immunoglobulin"/>
    <property type="match status" value="1"/>
</dbReference>
<protein>
    <recommendedName>
        <fullName evidence="13">Immunoglobulin V-set domain-containing protein</fullName>
    </recommendedName>
</protein>
<comment type="subcellular location">
    <subcellularLocation>
        <location evidence="1">Membrane</location>
        <topology evidence="1">Single-pass type I membrane protein</topology>
    </subcellularLocation>
</comment>